<feature type="transmembrane region" description="Helical" evidence="17">
    <location>
        <begin position="43"/>
        <end position="68"/>
    </location>
</feature>
<dbReference type="EMBL" id="KL142390">
    <property type="protein sequence ID" value="KDR72002.1"/>
    <property type="molecule type" value="Genomic_DNA"/>
</dbReference>
<evidence type="ECO:0000256" key="9">
    <source>
        <dbReference type="ARBA" id="ARBA00023180"/>
    </source>
</evidence>
<evidence type="ECO:0000256" key="15">
    <source>
        <dbReference type="ARBA" id="ARBA00041260"/>
    </source>
</evidence>
<keyword evidence="7 17" id="KW-1133">Transmembrane helix</keyword>
<dbReference type="STRING" id="685588.A0A067SPR2"/>
<keyword evidence="3" id="KW-1003">Cell membrane</keyword>
<feature type="region of interest" description="Disordered" evidence="16">
    <location>
        <begin position="13"/>
        <end position="33"/>
    </location>
</feature>
<evidence type="ECO:0000256" key="6">
    <source>
        <dbReference type="ARBA" id="ARBA00022968"/>
    </source>
</evidence>
<feature type="domain" description="Glycoside hydrolase family 5" evidence="18">
    <location>
        <begin position="201"/>
        <end position="364"/>
    </location>
</feature>
<dbReference type="EC" id="3.2.1.58" evidence="14"/>
<accession>A0A067SPR2</accession>
<comment type="similarity">
    <text evidence="2">Belongs to the glycosyl hydrolase 5 (cellulase A) family.</text>
</comment>
<organism evidence="19 20">
    <name type="scientific">Galerina marginata (strain CBS 339.88)</name>
    <dbReference type="NCBI Taxonomy" id="685588"/>
    <lineage>
        <taxon>Eukaryota</taxon>
        <taxon>Fungi</taxon>
        <taxon>Dikarya</taxon>
        <taxon>Basidiomycota</taxon>
        <taxon>Agaricomycotina</taxon>
        <taxon>Agaricomycetes</taxon>
        <taxon>Agaricomycetidae</taxon>
        <taxon>Agaricales</taxon>
        <taxon>Agaricineae</taxon>
        <taxon>Strophariaceae</taxon>
        <taxon>Galerina</taxon>
    </lineage>
</organism>
<protein>
    <recommendedName>
        <fullName evidence="14">glucan 1,3-beta-glucosidase</fullName>
        <ecNumber evidence="14">3.2.1.58</ecNumber>
    </recommendedName>
    <alternativeName>
        <fullName evidence="15">Exo-1,3-beta-glucanase D</fullName>
    </alternativeName>
</protein>
<keyword evidence="20" id="KW-1185">Reference proteome</keyword>
<dbReference type="PANTHER" id="PTHR31297">
    <property type="entry name" value="GLUCAN ENDO-1,6-BETA-GLUCOSIDASE B"/>
    <property type="match status" value="1"/>
</dbReference>
<dbReference type="InterPro" id="IPR050386">
    <property type="entry name" value="Glycosyl_hydrolase_5"/>
</dbReference>
<dbReference type="HOGENOM" id="CLU_004624_6_1_1"/>
<gene>
    <name evidence="19" type="ORF">GALMADRAFT_1344210</name>
</gene>
<evidence type="ECO:0000256" key="5">
    <source>
        <dbReference type="ARBA" id="ARBA00022801"/>
    </source>
</evidence>
<comment type="catalytic activity">
    <reaction evidence="12">
        <text>Successive hydrolysis of beta-D-glucose units from the non-reducing ends of (1-&gt;3)-beta-D-glucans, releasing alpha-glucose.</text>
        <dbReference type="EC" id="3.2.1.58"/>
    </reaction>
</comment>
<evidence type="ECO:0000256" key="7">
    <source>
        <dbReference type="ARBA" id="ARBA00022989"/>
    </source>
</evidence>
<evidence type="ECO:0000256" key="8">
    <source>
        <dbReference type="ARBA" id="ARBA00023136"/>
    </source>
</evidence>
<feature type="region of interest" description="Disordered" evidence="16">
    <location>
        <begin position="76"/>
        <end position="107"/>
    </location>
</feature>
<comment type="subcellular location">
    <subcellularLocation>
        <location evidence="1">Cell membrane</location>
        <topology evidence="1">Single-pass type II membrane protein</topology>
    </subcellularLocation>
</comment>
<dbReference type="GO" id="GO:0009251">
    <property type="term" value="P:glucan catabolic process"/>
    <property type="evidence" value="ECO:0007669"/>
    <property type="project" value="TreeGrafter"/>
</dbReference>
<dbReference type="Pfam" id="PF00150">
    <property type="entry name" value="Cellulase"/>
    <property type="match status" value="1"/>
</dbReference>
<comment type="function">
    <text evidence="13">Glucosidase involved in the degradation of cellulosic biomass. Active on lichenan.</text>
</comment>
<dbReference type="Gene3D" id="3.20.20.80">
    <property type="entry name" value="Glycosidases"/>
    <property type="match status" value="1"/>
</dbReference>
<keyword evidence="9" id="KW-0325">Glycoprotein</keyword>
<evidence type="ECO:0000256" key="1">
    <source>
        <dbReference type="ARBA" id="ARBA00004401"/>
    </source>
</evidence>
<dbReference type="PANTHER" id="PTHR31297:SF34">
    <property type="entry name" value="GLUCAN 1,3-BETA-GLUCOSIDASE 2"/>
    <property type="match status" value="1"/>
</dbReference>
<name>A0A067SPR2_GALM3</name>
<keyword evidence="8 17" id="KW-0472">Membrane</keyword>
<keyword evidence="5" id="KW-0378">Hydrolase</keyword>
<evidence type="ECO:0000313" key="19">
    <source>
        <dbReference type="EMBL" id="KDR72002.1"/>
    </source>
</evidence>
<keyword evidence="11" id="KW-0961">Cell wall biogenesis/degradation</keyword>
<dbReference type="GO" id="GO:0004338">
    <property type="term" value="F:glucan exo-1,3-beta-glucosidase activity"/>
    <property type="evidence" value="ECO:0007669"/>
    <property type="project" value="UniProtKB-EC"/>
</dbReference>
<reference evidence="20" key="1">
    <citation type="journal article" date="2014" name="Proc. Natl. Acad. Sci. U.S.A.">
        <title>Extensive sampling of basidiomycete genomes demonstrates inadequacy of the white-rot/brown-rot paradigm for wood decay fungi.</title>
        <authorList>
            <person name="Riley R."/>
            <person name="Salamov A.A."/>
            <person name="Brown D.W."/>
            <person name="Nagy L.G."/>
            <person name="Floudas D."/>
            <person name="Held B.W."/>
            <person name="Levasseur A."/>
            <person name="Lombard V."/>
            <person name="Morin E."/>
            <person name="Otillar R."/>
            <person name="Lindquist E.A."/>
            <person name="Sun H."/>
            <person name="LaButti K.M."/>
            <person name="Schmutz J."/>
            <person name="Jabbour D."/>
            <person name="Luo H."/>
            <person name="Baker S.E."/>
            <person name="Pisabarro A.G."/>
            <person name="Walton J.D."/>
            <person name="Blanchette R.A."/>
            <person name="Henrissat B."/>
            <person name="Martin F."/>
            <person name="Cullen D."/>
            <person name="Hibbett D.S."/>
            <person name="Grigoriev I.V."/>
        </authorList>
    </citation>
    <scope>NUCLEOTIDE SEQUENCE [LARGE SCALE GENOMIC DNA]</scope>
    <source>
        <strain evidence="20">CBS 339.88</strain>
    </source>
</reference>
<dbReference type="InterPro" id="IPR001547">
    <property type="entry name" value="Glyco_hydro_5"/>
</dbReference>
<keyword evidence="10" id="KW-0326">Glycosidase</keyword>
<dbReference type="GO" id="GO:0005886">
    <property type="term" value="C:plasma membrane"/>
    <property type="evidence" value="ECO:0007669"/>
    <property type="project" value="UniProtKB-SubCell"/>
</dbReference>
<keyword evidence="6" id="KW-0735">Signal-anchor</keyword>
<evidence type="ECO:0000256" key="16">
    <source>
        <dbReference type="SAM" id="MobiDB-lite"/>
    </source>
</evidence>
<dbReference type="GO" id="GO:0009986">
    <property type="term" value="C:cell surface"/>
    <property type="evidence" value="ECO:0007669"/>
    <property type="project" value="TreeGrafter"/>
</dbReference>
<keyword evidence="4 17" id="KW-0812">Transmembrane</keyword>
<dbReference type="SUPFAM" id="SSF51445">
    <property type="entry name" value="(Trans)glycosidases"/>
    <property type="match status" value="1"/>
</dbReference>
<evidence type="ECO:0000256" key="10">
    <source>
        <dbReference type="ARBA" id="ARBA00023295"/>
    </source>
</evidence>
<evidence type="ECO:0000256" key="11">
    <source>
        <dbReference type="ARBA" id="ARBA00023316"/>
    </source>
</evidence>
<dbReference type="Proteomes" id="UP000027222">
    <property type="component" value="Unassembled WGS sequence"/>
</dbReference>
<evidence type="ECO:0000256" key="17">
    <source>
        <dbReference type="SAM" id="Phobius"/>
    </source>
</evidence>
<sequence>MGESKESQLLALGSLPRTGTGEGGEGVRLADEPSSKSVRRRNLLFLVLFVGFIVVLLAVLLPIFLVVLRHHKSAASQSGSAGSGGGSSAGNPHPTTSPSSGLTGGDGSTVTLANGTTFVYRNSFGGFWIQNPADPFNSGARPNSWTPPLNSTWTWGKDRAFGVNLGGWLVLEPFITPDIFQRYPTATDEYSLSQLMAADTANGGLQQIEDHYDTFITEQDIAEIAGAGLNYLRVPIAFWAVETWDGEPYLAKTSWKYFIRLVGWARKYGLRIFLDLHAVPGAQNNYNHAGRGGTAVNFMHGNMGLANAERTLYYIRVITEFISQPEYKDVVTIFGLVNEALITLIGMDQMTSFYLRAHDMIRNITGLGEGHGPYIAIHDAFLDPSTWSGFLQGSDRVILDEHPYFAFGGLDTDPVDVNGPSGQPGGKWSPLARQNFGVTLGGEFSASPNDCGLFLLGVDKVSTNPQCPMYGDWQNYSDAMKSGLSTMVSASFDALGDWFFWTWKVGSSSAGTIDSPLWSYQLGLRNGWIPKDPRTAKGECATLGANVNVFDGNYLPWQTGTPSSIPAASSVQFPWPPPTISNADVAMSLLPTYTNTGPVATLAVQTFTGAPSQATNGVDGWFDNNDTEGGIVTVAGCPYPNEYTATFSVVPTAACTGPATNV</sequence>
<dbReference type="GO" id="GO:0005576">
    <property type="term" value="C:extracellular region"/>
    <property type="evidence" value="ECO:0007669"/>
    <property type="project" value="TreeGrafter"/>
</dbReference>
<dbReference type="InterPro" id="IPR017853">
    <property type="entry name" value="GH"/>
</dbReference>
<dbReference type="AlphaFoldDB" id="A0A067SPR2"/>
<evidence type="ECO:0000256" key="2">
    <source>
        <dbReference type="ARBA" id="ARBA00005641"/>
    </source>
</evidence>
<evidence type="ECO:0000256" key="13">
    <source>
        <dbReference type="ARBA" id="ARBA00037126"/>
    </source>
</evidence>
<proteinExistence type="inferred from homology"/>
<evidence type="ECO:0000256" key="4">
    <source>
        <dbReference type="ARBA" id="ARBA00022692"/>
    </source>
</evidence>
<dbReference type="OrthoDB" id="62120at2759"/>
<evidence type="ECO:0000256" key="3">
    <source>
        <dbReference type="ARBA" id="ARBA00022475"/>
    </source>
</evidence>
<dbReference type="GO" id="GO:0071555">
    <property type="term" value="P:cell wall organization"/>
    <property type="evidence" value="ECO:0007669"/>
    <property type="project" value="UniProtKB-KW"/>
</dbReference>
<evidence type="ECO:0000313" key="20">
    <source>
        <dbReference type="Proteomes" id="UP000027222"/>
    </source>
</evidence>
<evidence type="ECO:0000256" key="12">
    <source>
        <dbReference type="ARBA" id="ARBA00036824"/>
    </source>
</evidence>
<evidence type="ECO:0000259" key="18">
    <source>
        <dbReference type="Pfam" id="PF00150"/>
    </source>
</evidence>
<evidence type="ECO:0000256" key="14">
    <source>
        <dbReference type="ARBA" id="ARBA00038929"/>
    </source>
</evidence>